<evidence type="ECO:0008006" key="3">
    <source>
        <dbReference type="Google" id="ProtNLM"/>
    </source>
</evidence>
<dbReference type="EMBL" id="JBHTJA010000081">
    <property type="protein sequence ID" value="MFD0904299.1"/>
    <property type="molecule type" value="Genomic_DNA"/>
</dbReference>
<protein>
    <recommendedName>
        <fullName evidence="3">DUF3592 domain-containing protein</fullName>
    </recommendedName>
</protein>
<sequence length="135" mass="14485">MIAPPPPPRPRRRAAAAGWAAFAVLLAAVIVDGPLHRTGVIGEVERQPPSVRYADGSAHYTAVIEKSSLLFGRHQAYELYTGRDPSLSYGHRVRVGSGGGPPEIASAHWDEKGVLVTFASGHRVFVPARHYVGGR</sequence>
<proteinExistence type="predicted"/>
<name>A0ABW3EXI9_9ACTN</name>
<gene>
    <name evidence="1" type="ORF">ACFQ11_28210</name>
</gene>
<dbReference type="Proteomes" id="UP001596972">
    <property type="component" value="Unassembled WGS sequence"/>
</dbReference>
<accession>A0ABW3EXI9</accession>
<organism evidence="1 2">
    <name type="scientific">Actinomadura sediminis</name>
    <dbReference type="NCBI Taxonomy" id="1038904"/>
    <lineage>
        <taxon>Bacteria</taxon>
        <taxon>Bacillati</taxon>
        <taxon>Actinomycetota</taxon>
        <taxon>Actinomycetes</taxon>
        <taxon>Streptosporangiales</taxon>
        <taxon>Thermomonosporaceae</taxon>
        <taxon>Actinomadura</taxon>
    </lineage>
</organism>
<keyword evidence="2" id="KW-1185">Reference proteome</keyword>
<comment type="caution">
    <text evidence="1">The sequence shown here is derived from an EMBL/GenBank/DDBJ whole genome shotgun (WGS) entry which is preliminary data.</text>
</comment>
<dbReference type="RefSeq" id="WP_378304020.1">
    <property type="nucleotide sequence ID" value="NZ_JBHTJA010000081.1"/>
</dbReference>
<reference evidence="2" key="1">
    <citation type="journal article" date="2019" name="Int. J. Syst. Evol. Microbiol.">
        <title>The Global Catalogue of Microorganisms (GCM) 10K type strain sequencing project: providing services to taxonomists for standard genome sequencing and annotation.</title>
        <authorList>
            <consortium name="The Broad Institute Genomics Platform"/>
            <consortium name="The Broad Institute Genome Sequencing Center for Infectious Disease"/>
            <person name="Wu L."/>
            <person name="Ma J."/>
        </authorList>
    </citation>
    <scope>NUCLEOTIDE SEQUENCE [LARGE SCALE GENOMIC DNA]</scope>
    <source>
        <strain evidence="2">JCM 31202</strain>
    </source>
</reference>
<evidence type="ECO:0000313" key="1">
    <source>
        <dbReference type="EMBL" id="MFD0904299.1"/>
    </source>
</evidence>
<evidence type="ECO:0000313" key="2">
    <source>
        <dbReference type="Proteomes" id="UP001596972"/>
    </source>
</evidence>